<protein>
    <submittedName>
        <fullName evidence="2">Uncharacterized protein</fullName>
    </submittedName>
</protein>
<name>A0A8H7CGU8_9AGAR</name>
<evidence type="ECO:0000313" key="2">
    <source>
        <dbReference type="EMBL" id="KAF7334933.1"/>
    </source>
</evidence>
<feature type="compositionally biased region" description="Basic and acidic residues" evidence="1">
    <location>
        <begin position="537"/>
        <end position="547"/>
    </location>
</feature>
<keyword evidence="3" id="KW-1185">Reference proteome</keyword>
<feature type="region of interest" description="Disordered" evidence="1">
    <location>
        <begin position="531"/>
        <end position="553"/>
    </location>
</feature>
<comment type="caution">
    <text evidence="2">The sequence shown here is derived from an EMBL/GenBank/DDBJ whole genome shotgun (WGS) entry which is preliminary data.</text>
</comment>
<feature type="region of interest" description="Disordered" evidence="1">
    <location>
        <begin position="1"/>
        <end position="22"/>
    </location>
</feature>
<dbReference type="AlphaFoldDB" id="A0A8H7CGU8"/>
<evidence type="ECO:0000313" key="3">
    <source>
        <dbReference type="Proteomes" id="UP000620124"/>
    </source>
</evidence>
<dbReference type="Proteomes" id="UP000620124">
    <property type="component" value="Unassembled WGS sequence"/>
</dbReference>
<gene>
    <name evidence="2" type="ORF">MVEN_02243000</name>
</gene>
<evidence type="ECO:0000256" key="1">
    <source>
        <dbReference type="SAM" id="MobiDB-lite"/>
    </source>
</evidence>
<reference evidence="2" key="1">
    <citation type="submission" date="2020-05" db="EMBL/GenBank/DDBJ databases">
        <title>Mycena genomes resolve the evolution of fungal bioluminescence.</title>
        <authorList>
            <person name="Tsai I.J."/>
        </authorList>
    </citation>
    <scope>NUCLEOTIDE SEQUENCE</scope>
    <source>
        <strain evidence="2">CCC161011</strain>
    </source>
</reference>
<accession>A0A8H7CGU8</accession>
<dbReference type="OrthoDB" id="2919463at2759"/>
<proteinExistence type="predicted"/>
<dbReference type="EMBL" id="JACAZI010000025">
    <property type="protein sequence ID" value="KAF7334933.1"/>
    <property type="molecule type" value="Genomic_DNA"/>
</dbReference>
<organism evidence="2 3">
    <name type="scientific">Mycena venus</name>
    <dbReference type="NCBI Taxonomy" id="2733690"/>
    <lineage>
        <taxon>Eukaryota</taxon>
        <taxon>Fungi</taxon>
        <taxon>Dikarya</taxon>
        <taxon>Basidiomycota</taxon>
        <taxon>Agaricomycotina</taxon>
        <taxon>Agaricomycetes</taxon>
        <taxon>Agaricomycetidae</taxon>
        <taxon>Agaricales</taxon>
        <taxon>Marasmiineae</taxon>
        <taxon>Mycenaceae</taxon>
        <taxon>Mycena</taxon>
    </lineage>
</organism>
<sequence length="553" mass="63142">MDDEHQSDPEFTKETNLDGPDRTTDQYIGAFFTKAKHVVIAGGKFKSVTHIHHPTSSDPTDIRMIPIGDLDLLHKIGHPRESGLVRRRQGRSSVRRMYTARIHGSRTRMTAVLYQGDGAEESSKSFSNLWDNEHGLPTRCRVPRWLLFSSAKFKDSNGSYAWLDLILWTELQEKYRNSHFATVFFWACMVKQFRDIDQYILSVSGRQLYRSEYIVWIRSSTGHLCIELTPPESVAASLIRVGGHFRPSGTSLLDPPEASETINAMSLQHYHSICYWHLNRPYHLLISTNIPVNLGTIRHFSGPEYEGSFEIAFASDCGVYDAGWLKRDPSIEDFWNPIDYSEEGTSILRNGWIRLNSANIEDEYQRQIFSDDSRSWSWLAQANHIFNSLDIKSNFEDYVFVERIRYSLKFFGADFLPPGYLFLCPLVELKTEVPGCLGIPDCPAYWSLDPSGAERLSPEKASNIGFPEIELCTQVYGRSWDSSVHAGIRQFHEAKGFDPYDQEVALELGVPLFQVSCDQDALCARLQRNDAEDDYSDSDRTSNRDDFSESAQS</sequence>